<evidence type="ECO:0000256" key="2">
    <source>
        <dbReference type="ARBA" id="ARBA00022448"/>
    </source>
</evidence>
<keyword evidence="5 8" id="KW-0812">Transmembrane</keyword>
<keyword evidence="7 8" id="KW-0472">Membrane</keyword>
<dbReference type="GO" id="GO:0005886">
    <property type="term" value="C:plasma membrane"/>
    <property type="evidence" value="ECO:0007669"/>
    <property type="project" value="UniProtKB-SubCell"/>
</dbReference>
<dbReference type="PANTHER" id="PTHR43357">
    <property type="entry name" value="INNER MEMBRANE ABC TRANSPORTER PERMEASE PROTEIN YDCV"/>
    <property type="match status" value="1"/>
</dbReference>
<dbReference type="RefSeq" id="WP_143949832.1">
    <property type="nucleotide sequence ID" value="NZ_BAABMB010000008.1"/>
</dbReference>
<comment type="subcellular location">
    <subcellularLocation>
        <location evidence="1">Cell inner membrane</location>
        <topology evidence="1">Multi-pass membrane protein</topology>
    </subcellularLocation>
    <subcellularLocation>
        <location evidence="8">Cell membrane</location>
        <topology evidence="8">Multi-pass membrane protein</topology>
    </subcellularLocation>
</comment>
<dbReference type="PROSITE" id="PS50928">
    <property type="entry name" value="ABC_TM1"/>
    <property type="match status" value="1"/>
</dbReference>
<feature type="transmembrane region" description="Helical" evidence="8">
    <location>
        <begin position="124"/>
        <end position="144"/>
    </location>
</feature>
<comment type="similarity">
    <text evidence="8">Belongs to the binding-protein-dependent transport system permease family.</text>
</comment>
<dbReference type="InterPro" id="IPR000515">
    <property type="entry name" value="MetI-like"/>
</dbReference>
<feature type="transmembrane region" description="Helical" evidence="8">
    <location>
        <begin position="7"/>
        <end position="25"/>
    </location>
</feature>
<evidence type="ECO:0000256" key="8">
    <source>
        <dbReference type="RuleBase" id="RU363032"/>
    </source>
</evidence>
<evidence type="ECO:0000256" key="7">
    <source>
        <dbReference type="ARBA" id="ARBA00023136"/>
    </source>
</evidence>
<dbReference type="Proteomes" id="UP000318405">
    <property type="component" value="Unassembled WGS sequence"/>
</dbReference>
<feature type="transmembrane region" description="Helical" evidence="8">
    <location>
        <begin position="60"/>
        <end position="81"/>
    </location>
</feature>
<reference evidence="10 11" key="1">
    <citation type="submission" date="2019-07" db="EMBL/GenBank/DDBJ databases">
        <title>Qingshengfaniella alkalisoli gen. nov., sp. nov., isolated from saline soil.</title>
        <authorList>
            <person name="Xu L."/>
            <person name="Huang X.-X."/>
            <person name="Sun J.-Q."/>
        </authorList>
    </citation>
    <scope>NUCLEOTIDE SEQUENCE [LARGE SCALE GENOMIC DNA]</scope>
    <source>
        <strain evidence="10 11">DSM 27279</strain>
    </source>
</reference>
<dbReference type="GO" id="GO:0055085">
    <property type="term" value="P:transmembrane transport"/>
    <property type="evidence" value="ECO:0007669"/>
    <property type="project" value="InterPro"/>
</dbReference>
<evidence type="ECO:0000256" key="1">
    <source>
        <dbReference type="ARBA" id="ARBA00004429"/>
    </source>
</evidence>
<evidence type="ECO:0000256" key="4">
    <source>
        <dbReference type="ARBA" id="ARBA00022519"/>
    </source>
</evidence>
<organism evidence="10 11">
    <name type="scientific">Verticiella sediminum</name>
    <dbReference type="NCBI Taxonomy" id="1247510"/>
    <lineage>
        <taxon>Bacteria</taxon>
        <taxon>Pseudomonadati</taxon>
        <taxon>Pseudomonadota</taxon>
        <taxon>Betaproteobacteria</taxon>
        <taxon>Burkholderiales</taxon>
        <taxon>Alcaligenaceae</taxon>
        <taxon>Verticiella</taxon>
    </lineage>
</organism>
<keyword evidence="4" id="KW-0997">Cell inner membrane</keyword>
<feature type="domain" description="ABC transmembrane type-1" evidence="9">
    <location>
        <begin position="56"/>
        <end position="245"/>
    </location>
</feature>
<keyword evidence="3" id="KW-1003">Cell membrane</keyword>
<accession>A0A556AE98</accession>
<proteinExistence type="inferred from homology"/>
<dbReference type="PANTHER" id="PTHR43357:SF4">
    <property type="entry name" value="INNER MEMBRANE ABC TRANSPORTER PERMEASE PROTEIN YDCV"/>
    <property type="match status" value="1"/>
</dbReference>
<dbReference type="SUPFAM" id="SSF161098">
    <property type="entry name" value="MetI-like"/>
    <property type="match status" value="1"/>
</dbReference>
<dbReference type="Pfam" id="PF00528">
    <property type="entry name" value="BPD_transp_1"/>
    <property type="match status" value="1"/>
</dbReference>
<gene>
    <name evidence="10" type="ORF">FOZ76_18840</name>
</gene>
<name>A0A556AE98_9BURK</name>
<keyword evidence="2 8" id="KW-0813">Transport</keyword>
<feature type="transmembrane region" description="Helical" evidence="8">
    <location>
        <begin position="225"/>
        <end position="247"/>
    </location>
</feature>
<evidence type="ECO:0000313" key="10">
    <source>
        <dbReference type="EMBL" id="TSH91207.1"/>
    </source>
</evidence>
<dbReference type="Gene3D" id="1.10.3720.10">
    <property type="entry name" value="MetI-like"/>
    <property type="match status" value="1"/>
</dbReference>
<evidence type="ECO:0000256" key="5">
    <source>
        <dbReference type="ARBA" id="ARBA00022692"/>
    </source>
</evidence>
<keyword evidence="11" id="KW-1185">Reference proteome</keyword>
<keyword evidence="6 8" id="KW-1133">Transmembrane helix</keyword>
<dbReference type="CDD" id="cd06261">
    <property type="entry name" value="TM_PBP2"/>
    <property type="match status" value="1"/>
</dbReference>
<dbReference type="OrthoDB" id="9178195at2"/>
<protein>
    <submittedName>
        <fullName evidence="10">ABC transporter permease</fullName>
    </submittedName>
</protein>
<evidence type="ECO:0000256" key="3">
    <source>
        <dbReference type="ARBA" id="ARBA00022475"/>
    </source>
</evidence>
<evidence type="ECO:0000259" key="9">
    <source>
        <dbReference type="PROSITE" id="PS50928"/>
    </source>
</evidence>
<dbReference type="AlphaFoldDB" id="A0A556AE98"/>
<comment type="caution">
    <text evidence="10">The sequence shown here is derived from an EMBL/GenBank/DDBJ whole genome shotgun (WGS) entry which is preliminary data.</text>
</comment>
<evidence type="ECO:0000313" key="11">
    <source>
        <dbReference type="Proteomes" id="UP000318405"/>
    </source>
</evidence>
<evidence type="ECO:0000256" key="6">
    <source>
        <dbReference type="ARBA" id="ARBA00022989"/>
    </source>
</evidence>
<feature type="transmembrane region" description="Helical" evidence="8">
    <location>
        <begin position="181"/>
        <end position="203"/>
    </location>
</feature>
<dbReference type="EMBL" id="VLTJ01000037">
    <property type="protein sequence ID" value="TSH91207.1"/>
    <property type="molecule type" value="Genomic_DNA"/>
</dbReference>
<dbReference type="InterPro" id="IPR035906">
    <property type="entry name" value="MetI-like_sf"/>
</dbReference>
<feature type="transmembrane region" description="Helical" evidence="8">
    <location>
        <begin position="93"/>
        <end position="118"/>
    </location>
</feature>
<sequence length="257" mass="27531">MKKTLSVLYILFMCSPLLIVIGAAFEPQEILRFPPHGISLTWFERVLQTPAFLDAAANSLVVGLLAMVLSVLLGLLAAYALARGSSRYRETILGLLLSPLVIPELVIGLALLQMLILMDIATDLTTLVLAHTVICLPYTVRLLFNGVNAISESLENASLLLGASRGGTIVRVTLPLMKNSIVAAALFAFLTSFDNTVISLFLVDASTMTLPITIYNYVEFNLDPAIAALSTILILLSCVVVSVVSRVSGLDNGGLKK</sequence>